<evidence type="ECO:0000313" key="2">
    <source>
        <dbReference type="EMBL" id="GGK19018.1"/>
    </source>
</evidence>
<keyword evidence="3" id="KW-1185">Reference proteome</keyword>
<dbReference type="InterPro" id="IPR028098">
    <property type="entry name" value="Glyco_trans_4-like_N"/>
</dbReference>
<dbReference type="RefSeq" id="WP_188908582.1">
    <property type="nucleotide sequence ID" value="NZ_BMMF01000001.1"/>
</dbReference>
<gene>
    <name evidence="2" type="ORF">GCM10011322_02160</name>
</gene>
<evidence type="ECO:0000259" key="1">
    <source>
        <dbReference type="Pfam" id="PF13439"/>
    </source>
</evidence>
<comment type="caution">
    <text evidence="2">The sequence shown here is derived from an EMBL/GenBank/DDBJ whole genome shotgun (WGS) entry which is preliminary data.</text>
</comment>
<name>A0A917Q5Q3_9HYPH</name>
<dbReference type="AlphaFoldDB" id="A0A917Q5Q3"/>
<organism evidence="2 3">
    <name type="scientific">Salinarimonas ramus</name>
    <dbReference type="NCBI Taxonomy" id="690164"/>
    <lineage>
        <taxon>Bacteria</taxon>
        <taxon>Pseudomonadati</taxon>
        <taxon>Pseudomonadota</taxon>
        <taxon>Alphaproteobacteria</taxon>
        <taxon>Hyphomicrobiales</taxon>
        <taxon>Salinarimonadaceae</taxon>
        <taxon>Salinarimonas</taxon>
    </lineage>
</organism>
<protein>
    <submittedName>
        <fullName evidence="2">Glycosyl transferase</fullName>
    </submittedName>
</protein>
<dbReference type="Proteomes" id="UP000600449">
    <property type="component" value="Unassembled WGS sequence"/>
</dbReference>
<dbReference type="PANTHER" id="PTHR12526:SF636">
    <property type="entry name" value="BLL3647 PROTEIN"/>
    <property type="match status" value="1"/>
</dbReference>
<dbReference type="EMBL" id="BMMF01000001">
    <property type="protein sequence ID" value="GGK19018.1"/>
    <property type="molecule type" value="Genomic_DNA"/>
</dbReference>
<dbReference type="SUPFAM" id="SSF53756">
    <property type="entry name" value="UDP-Glycosyltransferase/glycogen phosphorylase"/>
    <property type="match status" value="1"/>
</dbReference>
<dbReference type="GO" id="GO:0016757">
    <property type="term" value="F:glycosyltransferase activity"/>
    <property type="evidence" value="ECO:0007669"/>
    <property type="project" value="TreeGrafter"/>
</dbReference>
<feature type="domain" description="Glycosyltransferase subfamily 4-like N-terminal" evidence="1">
    <location>
        <begin position="18"/>
        <end position="187"/>
    </location>
</feature>
<sequence length="391" mass="41869">MNKNPHLRILHVFRAPLGGLFRHVLDLTRAQLARGYDVGIFCDSTTGNAVTEAALAELAPRLPLGLHRVPIARNPGFGDLSALRALAKVRRATDANILHAHGAKGGAFARLVPLPSGSRVARLYTPHGGSFNYRPGSMTHRAYMAVEGLLAHRTEIFTFESAFIAGRFETYVGGSQEKIRVIYNGISDTEFEPVCTAKATFDLLYIGELRAAKGIDTLLDALARLRNQGRTLTLLAVGSGPDREQLAARVATLGLDGSVVFEDPRPIREALGRARVMVVPSRAESLPYVVLEAAAACQPLVSTDVGGIPEIFGPFHETLIPPDDADRLAEAIAAKLDEGEESRRASALALTEHVRARFALDKMADGVLSAYVDALGLGASAPFANAEVRPA</sequence>
<keyword evidence="2" id="KW-0808">Transferase</keyword>
<evidence type="ECO:0000313" key="3">
    <source>
        <dbReference type="Proteomes" id="UP000600449"/>
    </source>
</evidence>
<proteinExistence type="predicted"/>
<dbReference type="Pfam" id="PF13692">
    <property type="entry name" value="Glyco_trans_1_4"/>
    <property type="match status" value="1"/>
</dbReference>
<dbReference type="Gene3D" id="3.40.50.2000">
    <property type="entry name" value="Glycogen Phosphorylase B"/>
    <property type="match status" value="2"/>
</dbReference>
<dbReference type="Pfam" id="PF13439">
    <property type="entry name" value="Glyco_transf_4"/>
    <property type="match status" value="1"/>
</dbReference>
<dbReference type="PANTHER" id="PTHR12526">
    <property type="entry name" value="GLYCOSYLTRANSFERASE"/>
    <property type="match status" value="1"/>
</dbReference>
<dbReference type="CDD" id="cd03801">
    <property type="entry name" value="GT4_PimA-like"/>
    <property type="match status" value="1"/>
</dbReference>
<reference evidence="2 3" key="1">
    <citation type="journal article" date="2014" name="Int. J. Syst. Evol. Microbiol.">
        <title>Complete genome sequence of Corynebacterium casei LMG S-19264T (=DSM 44701T), isolated from a smear-ripened cheese.</title>
        <authorList>
            <consortium name="US DOE Joint Genome Institute (JGI-PGF)"/>
            <person name="Walter F."/>
            <person name="Albersmeier A."/>
            <person name="Kalinowski J."/>
            <person name="Ruckert C."/>
        </authorList>
    </citation>
    <scope>NUCLEOTIDE SEQUENCE [LARGE SCALE GENOMIC DNA]</scope>
    <source>
        <strain evidence="2 3">CGMCC 1.9161</strain>
    </source>
</reference>
<accession>A0A917Q5Q3</accession>